<dbReference type="Proteomes" id="UP000823661">
    <property type="component" value="Unassembled WGS sequence"/>
</dbReference>
<dbReference type="PROSITE" id="PS51257">
    <property type="entry name" value="PROKAR_LIPOPROTEIN"/>
    <property type="match status" value="1"/>
</dbReference>
<dbReference type="Gene3D" id="2.60.120.1350">
    <property type="entry name" value="Protein of unknown function DUF4465"/>
    <property type="match status" value="1"/>
</dbReference>
<evidence type="ECO:0000256" key="1">
    <source>
        <dbReference type="SAM" id="SignalP"/>
    </source>
</evidence>
<reference evidence="2" key="2">
    <citation type="journal article" date="2021" name="PeerJ">
        <title>Extensive microbial diversity within the chicken gut microbiome revealed by metagenomics and culture.</title>
        <authorList>
            <person name="Gilroy R."/>
            <person name="Ravi A."/>
            <person name="Getino M."/>
            <person name="Pursley I."/>
            <person name="Horton D.L."/>
            <person name="Alikhan N.F."/>
            <person name="Baker D."/>
            <person name="Gharbi K."/>
            <person name="Hall N."/>
            <person name="Watson M."/>
            <person name="Adriaenssens E.M."/>
            <person name="Foster-Nyarko E."/>
            <person name="Jarju S."/>
            <person name="Secka A."/>
            <person name="Antonio M."/>
            <person name="Oren A."/>
            <person name="Chaudhuri R.R."/>
            <person name="La Ragione R."/>
            <person name="Hildebrand F."/>
            <person name="Pallen M.J."/>
        </authorList>
    </citation>
    <scope>NUCLEOTIDE SEQUENCE</scope>
    <source>
        <strain evidence="2">B1-20833</strain>
    </source>
</reference>
<dbReference type="EMBL" id="JADIMI010000044">
    <property type="protein sequence ID" value="MBO8452170.1"/>
    <property type="molecule type" value="Genomic_DNA"/>
</dbReference>
<accession>A0A9D9ESG6</accession>
<dbReference type="AlphaFoldDB" id="A0A9D9ESG6"/>
<sequence length="263" mass="29220">MKKCIILMISAVAAVSCLSDTYMEMNLVSYSDFEFYHPIEQFGADSIYVEGMFTGGASSVSSLVFASHRSGDGGAMTGGFGLTMKKDTLNAGEGYLPFTDKVNQYPMYTAYGTRTTQGENMCAVFRQSDDISLMPEHDIVFLDAEYGTCTPQFCRINNTYQMVSYMMSDDSSYRFDKGDYLKLTVRGYLGGKETGSVEYCLADFRSADNNGEDPDSLLTVWKSISLTKLGQVDNIDFELESSRRMPGLSFCLDNFAANIYVKK</sequence>
<organism evidence="2 3">
    <name type="scientific">Candidatus Cryptobacteroides intestinavium</name>
    <dbReference type="NCBI Taxonomy" id="2840766"/>
    <lineage>
        <taxon>Bacteria</taxon>
        <taxon>Pseudomonadati</taxon>
        <taxon>Bacteroidota</taxon>
        <taxon>Bacteroidia</taxon>
        <taxon>Bacteroidales</taxon>
        <taxon>Candidatus Cryptobacteroides</taxon>
    </lineage>
</organism>
<proteinExistence type="predicted"/>
<comment type="caution">
    <text evidence="2">The sequence shown here is derived from an EMBL/GenBank/DDBJ whole genome shotgun (WGS) entry which is preliminary data.</text>
</comment>
<reference evidence="2" key="1">
    <citation type="submission" date="2020-10" db="EMBL/GenBank/DDBJ databases">
        <authorList>
            <person name="Gilroy R."/>
        </authorList>
    </citation>
    <scope>NUCLEOTIDE SEQUENCE</scope>
    <source>
        <strain evidence="2">B1-20833</strain>
    </source>
</reference>
<feature type="signal peptide" evidence="1">
    <location>
        <begin position="1"/>
        <end position="19"/>
    </location>
</feature>
<evidence type="ECO:0000313" key="2">
    <source>
        <dbReference type="EMBL" id="MBO8452170.1"/>
    </source>
</evidence>
<feature type="chain" id="PRO_5039007041" evidence="1">
    <location>
        <begin position="20"/>
        <end position="263"/>
    </location>
</feature>
<dbReference type="InterPro" id="IPR027828">
    <property type="entry name" value="DUF4465"/>
</dbReference>
<name>A0A9D9ESG6_9BACT</name>
<gene>
    <name evidence="2" type="ORF">IAC06_04720</name>
</gene>
<protein>
    <submittedName>
        <fullName evidence="2">DUF4465 domain-containing protein</fullName>
    </submittedName>
</protein>
<keyword evidence="1" id="KW-0732">Signal</keyword>
<dbReference type="Pfam" id="PF14717">
    <property type="entry name" value="DUF4465"/>
    <property type="match status" value="1"/>
</dbReference>
<evidence type="ECO:0000313" key="3">
    <source>
        <dbReference type="Proteomes" id="UP000823661"/>
    </source>
</evidence>